<evidence type="ECO:0000313" key="2">
    <source>
        <dbReference type="Proteomes" id="UP000054815"/>
    </source>
</evidence>
<protein>
    <submittedName>
        <fullName evidence="1">Uncharacterized protein</fullName>
    </submittedName>
</protein>
<organism evidence="1 2">
    <name type="scientific">Trichinella pseudospiralis</name>
    <name type="common">Parasitic roundworm</name>
    <dbReference type="NCBI Taxonomy" id="6337"/>
    <lineage>
        <taxon>Eukaryota</taxon>
        <taxon>Metazoa</taxon>
        <taxon>Ecdysozoa</taxon>
        <taxon>Nematoda</taxon>
        <taxon>Enoplea</taxon>
        <taxon>Dorylaimia</taxon>
        <taxon>Trichinellida</taxon>
        <taxon>Trichinellidae</taxon>
        <taxon>Trichinella</taxon>
    </lineage>
</organism>
<proteinExistence type="predicted"/>
<accession>A0A0V0Y5Q8</accession>
<dbReference type="AlphaFoldDB" id="A0A0V0Y5Q8"/>
<name>A0A0V0Y5Q8_TRIPS</name>
<dbReference type="Proteomes" id="UP000054815">
    <property type="component" value="Unassembled WGS sequence"/>
</dbReference>
<comment type="caution">
    <text evidence="1">The sequence shown here is derived from an EMBL/GenBank/DDBJ whole genome shotgun (WGS) entry which is preliminary data.</text>
</comment>
<gene>
    <name evidence="1" type="ORF">T4E_11408</name>
</gene>
<evidence type="ECO:0000313" key="1">
    <source>
        <dbReference type="EMBL" id="KRX95649.1"/>
    </source>
</evidence>
<reference evidence="1 2" key="1">
    <citation type="submission" date="2015-01" db="EMBL/GenBank/DDBJ databases">
        <title>Evolution of Trichinella species and genotypes.</title>
        <authorList>
            <person name="Korhonen P.K."/>
            <person name="Edoardo P."/>
            <person name="Giuseppe L.R."/>
            <person name="Gasser R.B."/>
        </authorList>
    </citation>
    <scope>NUCLEOTIDE SEQUENCE [LARGE SCALE GENOMIC DNA]</scope>
    <source>
        <strain evidence="1">ISS141</strain>
    </source>
</reference>
<dbReference type="EMBL" id="JYDU01000053">
    <property type="protein sequence ID" value="KRX95649.1"/>
    <property type="molecule type" value="Genomic_DNA"/>
</dbReference>
<sequence>MTTIPTMYNPQQVCGASTIPSVVLNIQILLCVIDSCSTFVQDMEKCLRVIWTIFQITEVMHQKDHEKSCSADKSVFNEETSAKTSRMNKFLKRINHIWSSVYRNRQKRFTRT</sequence>